<name>A0A8J8AX02_9GAMM</name>
<dbReference type="InterPro" id="IPR006070">
    <property type="entry name" value="Sua5-like_dom"/>
</dbReference>
<dbReference type="RefSeq" id="WP_211926059.1">
    <property type="nucleotide sequence ID" value="NZ_JAGQFT020000004.1"/>
</dbReference>
<comment type="catalytic activity">
    <reaction evidence="8 9">
        <text>L-threonine + hydrogencarbonate + ATP = L-threonylcarbamoyladenylate + diphosphate + H2O</text>
        <dbReference type="Rhea" id="RHEA:36407"/>
        <dbReference type="ChEBI" id="CHEBI:15377"/>
        <dbReference type="ChEBI" id="CHEBI:17544"/>
        <dbReference type="ChEBI" id="CHEBI:30616"/>
        <dbReference type="ChEBI" id="CHEBI:33019"/>
        <dbReference type="ChEBI" id="CHEBI:57926"/>
        <dbReference type="ChEBI" id="CHEBI:73682"/>
        <dbReference type="EC" id="2.7.7.87"/>
    </reaction>
</comment>
<comment type="similarity">
    <text evidence="9">Belongs to the SUA5 family. TsaC subfamily.</text>
</comment>
<dbReference type="EC" id="2.7.7.87" evidence="9"/>
<dbReference type="Proteomes" id="UP000675747">
    <property type="component" value="Unassembled WGS sequence"/>
</dbReference>
<dbReference type="EMBL" id="JAGQFT010000035">
    <property type="protein sequence ID" value="MBR0562116.1"/>
    <property type="molecule type" value="Genomic_DNA"/>
</dbReference>
<keyword evidence="6 9" id="KW-0547">Nucleotide-binding</keyword>
<keyword evidence="7 9" id="KW-0067">ATP-binding</keyword>
<dbReference type="GO" id="GO:0005737">
    <property type="term" value="C:cytoplasm"/>
    <property type="evidence" value="ECO:0007669"/>
    <property type="project" value="UniProtKB-SubCell"/>
</dbReference>
<evidence type="ECO:0000256" key="7">
    <source>
        <dbReference type="ARBA" id="ARBA00022840"/>
    </source>
</evidence>
<dbReference type="PANTHER" id="PTHR17490:SF18">
    <property type="entry name" value="THREONYLCARBAMOYL-AMP SYNTHASE"/>
    <property type="match status" value="1"/>
</dbReference>
<keyword evidence="3 9" id="KW-0808">Transferase</keyword>
<dbReference type="GO" id="GO:0002949">
    <property type="term" value="P:tRNA threonylcarbamoyladenosine modification"/>
    <property type="evidence" value="ECO:0007669"/>
    <property type="project" value="UniProtKB-UniRule"/>
</dbReference>
<comment type="function">
    <text evidence="9">Required for the formation of a threonylcarbamoyl group on adenosine at position 37 (t(6)A37) in tRNAs that read codons beginning with adenine. Catalyzes the conversion of L-threonine, HCO(3)(-)/CO(2) and ATP to give threonylcarbamoyl-AMP (TC-AMP) as the acyladenylate intermediate, with the release of diphosphate.</text>
</comment>
<dbReference type="InterPro" id="IPR023535">
    <property type="entry name" value="TC-AMP_synthase"/>
</dbReference>
<evidence type="ECO:0000259" key="10">
    <source>
        <dbReference type="PROSITE" id="PS51163"/>
    </source>
</evidence>
<dbReference type="InterPro" id="IPR017945">
    <property type="entry name" value="DHBP_synth_RibB-like_a/b_dom"/>
</dbReference>
<dbReference type="SUPFAM" id="SSF55821">
    <property type="entry name" value="YrdC/RibB"/>
    <property type="match status" value="1"/>
</dbReference>
<dbReference type="FunFam" id="3.90.870.10:FF:000004">
    <property type="entry name" value="Threonylcarbamoyl-AMP synthase"/>
    <property type="match status" value="1"/>
</dbReference>
<dbReference type="PANTHER" id="PTHR17490">
    <property type="entry name" value="SUA5"/>
    <property type="match status" value="1"/>
</dbReference>
<dbReference type="GO" id="GO:0003725">
    <property type="term" value="F:double-stranded RNA binding"/>
    <property type="evidence" value="ECO:0007669"/>
    <property type="project" value="InterPro"/>
</dbReference>
<feature type="domain" description="YrdC-like" evidence="10">
    <location>
        <begin position="5"/>
        <end position="188"/>
    </location>
</feature>
<dbReference type="GO" id="GO:0000049">
    <property type="term" value="F:tRNA binding"/>
    <property type="evidence" value="ECO:0007669"/>
    <property type="project" value="TreeGrafter"/>
</dbReference>
<comment type="caution">
    <text evidence="11">The sequence shown here is derived from an EMBL/GenBank/DDBJ whole genome shotgun (WGS) entry which is preliminary data.</text>
</comment>
<evidence type="ECO:0000256" key="4">
    <source>
        <dbReference type="ARBA" id="ARBA00022694"/>
    </source>
</evidence>
<dbReference type="GO" id="GO:0061710">
    <property type="term" value="F:L-threonylcarbamoyladenylate synthase"/>
    <property type="evidence" value="ECO:0007669"/>
    <property type="project" value="UniProtKB-EC"/>
</dbReference>
<keyword evidence="13" id="KW-1185">Reference proteome</keyword>
<keyword evidence="5 9" id="KW-0548">Nucleotidyltransferase</keyword>
<dbReference type="GO" id="GO:0005524">
    <property type="term" value="F:ATP binding"/>
    <property type="evidence" value="ECO:0007669"/>
    <property type="project" value="UniProtKB-UniRule"/>
</dbReference>
<keyword evidence="4 9" id="KW-0819">tRNA processing</keyword>
<dbReference type="PROSITE" id="PS51163">
    <property type="entry name" value="YRDC"/>
    <property type="match status" value="1"/>
</dbReference>
<evidence type="ECO:0000313" key="13">
    <source>
        <dbReference type="Proteomes" id="UP000675747"/>
    </source>
</evidence>
<evidence type="ECO:0000256" key="5">
    <source>
        <dbReference type="ARBA" id="ARBA00022695"/>
    </source>
</evidence>
<sequence length="188" mass="19693">MSAPHLSIATAAERLRTGGVLAYPTEAVWGLGCDPFDRDAVLRLLAIKRRGVERGVILVAADLAQVAPLLRLDALPEARREAVLARWPGPQTWLLPCTAAVPEWIRGAHPDLAVRISAHPVVVALCRAAGMPLVSTSANTTGMPPAFARDALEPALLEAVDGVVDGETGGLAAPTPIRDARSGVVLRA</sequence>
<dbReference type="Pfam" id="PF01300">
    <property type="entry name" value="Sua5_yciO_yrdC"/>
    <property type="match status" value="1"/>
</dbReference>
<proteinExistence type="inferred from homology"/>
<reference evidence="12 13" key="1">
    <citation type="journal article" date="2021" name="Microbiol. Resour. Announc.">
        <title>Draft Genome Sequence of Coralloluteibacterium stylophorae LMG 29479T.</title>
        <authorList>
            <person name="Karlyshev A.V."/>
            <person name="Kudryashova E.B."/>
            <person name="Ariskina E.V."/>
            <person name="Conroy A.P."/>
            <person name="Abidueva E.Y."/>
        </authorList>
    </citation>
    <scope>NUCLEOTIDE SEQUENCE [LARGE SCALE GENOMIC DNA]</scope>
    <source>
        <strain evidence="12 13">LMG 29479</strain>
    </source>
</reference>
<keyword evidence="2 9" id="KW-0963">Cytoplasm</keyword>
<evidence type="ECO:0000256" key="9">
    <source>
        <dbReference type="HAMAP-Rule" id="MF_01852"/>
    </source>
</evidence>
<evidence type="ECO:0000256" key="3">
    <source>
        <dbReference type="ARBA" id="ARBA00022679"/>
    </source>
</evidence>
<evidence type="ECO:0000256" key="6">
    <source>
        <dbReference type="ARBA" id="ARBA00022741"/>
    </source>
</evidence>
<protein>
    <recommendedName>
        <fullName evidence="9">Threonylcarbamoyl-AMP synthase</fullName>
        <shortName evidence="9">TC-AMP synthase</shortName>
        <ecNumber evidence="9">2.7.7.87</ecNumber>
    </recommendedName>
    <alternativeName>
        <fullName evidence="9">L-threonylcarbamoyladenylate synthase</fullName>
    </alternativeName>
    <alternativeName>
        <fullName evidence="9">t(6)A37 threonylcarbamoyladenosine biosynthesis protein TsaC</fullName>
    </alternativeName>
    <alternativeName>
        <fullName evidence="9">tRNA threonylcarbamoyladenosine biosynthesis protein TsaC</fullName>
    </alternativeName>
</protein>
<dbReference type="HAMAP" id="MF_01852">
    <property type="entry name" value="TsaC"/>
    <property type="match status" value="1"/>
</dbReference>
<dbReference type="AlphaFoldDB" id="A0A8J8AX02"/>
<organism evidence="11">
    <name type="scientific">Coralloluteibacterium stylophorae</name>
    <dbReference type="NCBI Taxonomy" id="1776034"/>
    <lineage>
        <taxon>Bacteria</taxon>
        <taxon>Pseudomonadati</taxon>
        <taxon>Pseudomonadota</taxon>
        <taxon>Gammaproteobacteria</taxon>
        <taxon>Lysobacterales</taxon>
        <taxon>Lysobacteraceae</taxon>
        <taxon>Coralloluteibacterium</taxon>
    </lineage>
</organism>
<dbReference type="GO" id="GO:0006450">
    <property type="term" value="P:regulation of translational fidelity"/>
    <property type="evidence" value="ECO:0007669"/>
    <property type="project" value="TreeGrafter"/>
</dbReference>
<dbReference type="InterPro" id="IPR050156">
    <property type="entry name" value="TC-AMP_synthase_SUA5"/>
</dbReference>
<dbReference type="Gene3D" id="3.90.870.10">
    <property type="entry name" value="DHBP synthase"/>
    <property type="match status" value="1"/>
</dbReference>
<evidence type="ECO:0000313" key="11">
    <source>
        <dbReference type="EMBL" id="MBR0562116.1"/>
    </source>
</evidence>
<gene>
    <name evidence="9" type="primary">tsaC</name>
    <name evidence="12" type="ORF">KB893_007685</name>
    <name evidence="11" type="ORF">KB893_06250</name>
</gene>
<evidence type="ECO:0000256" key="2">
    <source>
        <dbReference type="ARBA" id="ARBA00022490"/>
    </source>
</evidence>
<accession>A0A8J8AX02</accession>
<reference evidence="11" key="2">
    <citation type="submission" date="2021-04" db="EMBL/GenBank/DDBJ databases">
        <authorList>
            <person name="Karlyshev A.V."/>
        </authorList>
    </citation>
    <scope>NUCLEOTIDE SEQUENCE</scope>
    <source>
        <strain evidence="11">LMG 29479</strain>
    </source>
</reference>
<evidence type="ECO:0000313" key="12">
    <source>
        <dbReference type="EMBL" id="MBS7457015.1"/>
    </source>
</evidence>
<comment type="subcellular location">
    <subcellularLocation>
        <location evidence="1 9">Cytoplasm</location>
    </subcellularLocation>
</comment>
<dbReference type="EMBL" id="JAGQFT020000004">
    <property type="protein sequence ID" value="MBS7457015.1"/>
    <property type="molecule type" value="Genomic_DNA"/>
</dbReference>
<evidence type="ECO:0000256" key="1">
    <source>
        <dbReference type="ARBA" id="ARBA00004496"/>
    </source>
</evidence>
<evidence type="ECO:0000256" key="8">
    <source>
        <dbReference type="ARBA" id="ARBA00048366"/>
    </source>
</evidence>